<reference evidence="9" key="1">
    <citation type="journal article" date="1996" name="Mol. Phylogenet. Evol.">
        <title>Homeobox genes in the cnidarian Eleutheria dichotoma: evolutionary implications for the origin of Antennapedia-class (HOM/Hox) genes.</title>
        <authorList>
            <person name="Kuhn K."/>
            <person name="Streit B."/>
            <person name="Schierwater B."/>
        </authorList>
    </citation>
    <scope>NUCLEOTIDE SEQUENCE</scope>
</reference>
<dbReference type="AlphaFoldDB" id="Q24782"/>
<dbReference type="InterPro" id="IPR046327">
    <property type="entry name" value="HXA1/B1/D1"/>
</dbReference>
<organism evidence="9">
    <name type="scientific">Eleutheria dichotoma</name>
    <dbReference type="NCBI Taxonomy" id="13050"/>
    <lineage>
        <taxon>Eukaryota</taxon>
        <taxon>Metazoa</taxon>
        <taxon>Cnidaria</taxon>
        <taxon>Hydrozoa</taxon>
        <taxon>Hydroidolina</taxon>
        <taxon>Anthoathecata</taxon>
        <taxon>Capitata</taxon>
        <taxon>Cladonematidae</taxon>
        <taxon>Eleutheria</taxon>
    </lineage>
</organism>
<keyword evidence="4 6" id="KW-0371">Homeobox</keyword>
<dbReference type="PROSITE" id="PS00027">
    <property type="entry name" value="HOMEOBOX_1"/>
    <property type="match status" value="1"/>
</dbReference>
<feature type="DNA-binding region" description="Homeobox" evidence="6">
    <location>
        <begin position="140"/>
        <end position="199"/>
    </location>
</feature>
<dbReference type="InterPro" id="IPR020479">
    <property type="entry name" value="HD_metazoa"/>
</dbReference>
<evidence type="ECO:0000256" key="4">
    <source>
        <dbReference type="ARBA" id="ARBA00023155"/>
    </source>
</evidence>
<evidence type="ECO:0000256" key="7">
    <source>
        <dbReference type="RuleBase" id="RU000682"/>
    </source>
</evidence>
<keyword evidence="2" id="KW-0217">Developmental protein</keyword>
<dbReference type="CDD" id="cd00086">
    <property type="entry name" value="homeodomain"/>
    <property type="match status" value="1"/>
</dbReference>
<evidence type="ECO:0000313" key="9">
    <source>
        <dbReference type="EMBL" id="AAB48010.1"/>
    </source>
</evidence>
<keyword evidence="5 6" id="KW-0539">Nucleus</keyword>
<dbReference type="InterPro" id="IPR001356">
    <property type="entry name" value="HD"/>
</dbReference>
<name>Q24782_9CNID</name>
<evidence type="ECO:0000259" key="8">
    <source>
        <dbReference type="PROSITE" id="PS50071"/>
    </source>
</evidence>
<dbReference type="SUPFAM" id="SSF46689">
    <property type="entry name" value="Homeodomain-like"/>
    <property type="match status" value="1"/>
</dbReference>
<dbReference type="Gene3D" id="1.10.10.60">
    <property type="entry name" value="Homeodomain-like"/>
    <property type="match status" value="1"/>
</dbReference>
<dbReference type="PANTHER" id="PTHR45946:SF4">
    <property type="entry name" value="HOMEOBOX PROTEIN ROUGH-RELATED"/>
    <property type="match status" value="1"/>
</dbReference>
<proteinExistence type="evidence at transcript level"/>
<evidence type="ECO:0000256" key="3">
    <source>
        <dbReference type="ARBA" id="ARBA00023125"/>
    </source>
</evidence>
<sequence>MAEIEKDFFDLINSNNESIDVERKNLNDKEINPMHTACRYSSQHTYSHTFEYFPGDSHVQKIKKDDQAAPIQLPCMSSYFSKPGEVTDGFEDAFKKRDSQKRCWNTDNFKWINIKREKRAADVESTQDNQKQRELHSKDICKKRVCFTQKQIVELEKEFHYNRYLTRARRVEIAQLLKLTEAQIKIWFQNRRMKQKREQKDMATPHFLDNQLNQCAVDYTTSCPVNFPTSCPVEFTNNRAWYNACNQGDSSHFQSITFH</sequence>
<comment type="subcellular location">
    <subcellularLocation>
        <location evidence="1 6 7">Nucleus</location>
    </subcellularLocation>
</comment>
<evidence type="ECO:0000256" key="2">
    <source>
        <dbReference type="ARBA" id="ARBA00022473"/>
    </source>
</evidence>
<accession>Q24782</accession>
<dbReference type="GO" id="GO:0005634">
    <property type="term" value="C:nucleus"/>
    <property type="evidence" value="ECO:0007669"/>
    <property type="project" value="UniProtKB-SubCell"/>
</dbReference>
<evidence type="ECO:0000256" key="6">
    <source>
        <dbReference type="PROSITE-ProRule" id="PRU00108"/>
    </source>
</evidence>
<dbReference type="GO" id="GO:0000981">
    <property type="term" value="F:DNA-binding transcription factor activity, RNA polymerase II-specific"/>
    <property type="evidence" value="ECO:0007669"/>
    <property type="project" value="InterPro"/>
</dbReference>
<keyword evidence="3 6" id="KW-0238">DNA-binding</keyword>
<dbReference type="InterPro" id="IPR009057">
    <property type="entry name" value="Homeodomain-like_sf"/>
</dbReference>
<dbReference type="Pfam" id="PF00046">
    <property type="entry name" value="Homeodomain"/>
    <property type="match status" value="1"/>
</dbReference>
<dbReference type="InterPro" id="IPR017970">
    <property type="entry name" value="Homeobox_CS"/>
</dbReference>
<dbReference type="PANTHER" id="PTHR45946">
    <property type="entry name" value="HOMEOBOX PROTEIN ROUGH-RELATED"/>
    <property type="match status" value="1"/>
</dbReference>
<dbReference type="PRINTS" id="PR00024">
    <property type="entry name" value="HOMEOBOX"/>
</dbReference>
<evidence type="ECO:0000256" key="5">
    <source>
        <dbReference type="ARBA" id="ARBA00023242"/>
    </source>
</evidence>
<dbReference type="SMART" id="SM00389">
    <property type="entry name" value="HOX"/>
    <property type="match status" value="1"/>
</dbReference>
<dbReference type="GO" id="GO:0000978">
    <property type="term" value="F:RNA polymerase II cis-regulatory region sequence-specific DNA binding"/>
    <property type="evidence" value="ECO:0007669"/>
    <property type="project" value="TreeGrafter"/>
</dbReference>
<protein>
    <submittedName>
        <fullName evidence="9">Cnox5 homeodomain protein</fullName>
    </submittedName>
</protein>
<dbReference type="PROSITE" id="PS50071">
    <property type="entry name" value="HOMEOBOX_2"/>
    <property type="match status" value="1"/>
</dbReference>
<dbReference type="EMBL" id="U41842">
    <property type="protein sequence ID" value="AAB48010.1"/>
    <property type="molecule type" value="mRNA"/>
</dbReference>
<evidence type="ECO:0000256" key="1">
    <source>
        <dbReference type="ARBA" id="ARBA00004123"/>
    </source>
</evidence>
<feature type="domain" description="Homeobox" evidence="8">
    <location>
        <begin position="138"/>
        <end position="198"/>
    </location>
</feature>